<protein>
    <recommendedName>
        <fullName evidence="4">protein-glutamate methylesterase</fullName>
        <ecNumber evidence="4">3.1.1.61</ecNumber>
    </recommendedName>
</protein>
<dbReference type="GO" id="GO:0000156">
    <property type="term" value="F:phosphorelay response regulator activity"/>
    <property type="evidence" value="ECO:0007669"/>
    <property type="project" value="InterPro"/>
</dbReference>
<comment type="catalytic activity">
    <reaction evidence="5">
        <text>[protein]-L-glutamate 5-O-methyl ester + H2O = L-glutamyl-[protein] + methanol + H(+)</text>
        <dbReference type="Rhea" id="RHEA:23236"/>
        <dbReference type="Rhea" id="RHEA-COMP:10208"/>
        <dbReference type="Rhea" id="RHEA-COMP:10311"/>
        <dbReference type="ChEBI" id="CHEBI:15377"/>
        <dbReference type="ChEBI" id="CHEBI:15378"/>
        <dbReference type="ChEBI" id="CHEBI:17790"/>
        <dbReference type="ChEBI" id="CHEBI:29973"/>
        <dbReference type="ChEBI" id="CHEBI:82795"/>
        <dbReference type="EC" id="3.1.1.61"/>
    </reaction>
</comment>
<dbReference type="PANTHER" id="PTHR42872:SF6">
    <property type="entry name" value="PROTEIN-GLUTAMATE METHYLESTERASE_PROTEIN-GLUTAMINE GLUTAMINASE"/>
    <property type="match status" value="1"/>
</dbReference>
<dbReference type="EC" id="3.1.1.61" evidence="4"/>
<evidence type="ECO:0000259" key="9">
    <source>
        <dbReference type="PROSITE" id="PS50122"/>
    </source>
</evidence>
<dbReference type="InterPro" id="IPR008248">
    <property type="entry name" value="CheB-like"/>
</dbReference>
<feature type="domain" description="Response regulatory" evidence="8">
    <location>
        <begin position="8"/>
        <end position="125"/>
    </location>
</feature>
<dbReference type="PROSITE" id="PS50122">
    <property type="entry name" value="CHEB"/>
    <property type="match status" value="1"/>
</dbReference>
<name>A0A6B3LZQ6_9BACT</name>
<comment type="caution">
    <text evidence="10">The sequence shown here is derived from an EMBL/GenBank/DDBJ whole genome shotgun (WGS) entry which is preliminary data.</text>
</comment>
<dbReference type="RefSeq" id="WP_163915864.1">
    <property type="nucleotide sequence ID" value="NZ_JAAGWD010000006.1"/>
</dbReference>
<dbReference type="Proteomes" id="UP000474777">
    <property type="component" value="Unassembled WGS sequence"/>
</dbReference>
<dbReference type="GO" id="GO:0008984">
    <property type="term" value="F:protein-glutamate methylesterase activity"/>
    <property type="evidence" value="ECO:0007669"/>
    <property type="project" value="UniProtKB-EC"/>
</dbReference>
<proteinExistence type="predicted"/>
<dbReference type="Gene3D" id="3.40.50.2300">
    <property type="match status" value="1"/>
</dbReference>
<evidence type="ECO:0000256" key="3">
    <source>
        <dbReference type="ARBA" id="ARBA00022801"/>
    </source>
</evidence>
<keyword evidence="1" id="KW-0963">Cytoplasm</keyword>
<evidence type="ECO:0000256" key="2">
    <source>
        <dbReference type="ARBA" id="ARBA00022500"/>
    </source>
</evidence>
<evidence type="ECO:0000256" key="4">
    <source>
        <dbReference type="ARBA" id="ARBA00039140"/>
    </source>
</evidence>
<comment type="caution">
    <text evidence="7">Lacks conserved residue(s) required for the propagation of feature annotation.</text>
</comment>
<evidence type="ECO:0000256" key="1">
    <source>
        <dbReference type="ARBA" id="ARBA00022490"/>
    </source>
</evidence>
<reference evidence="10 11" key="1">
    <citation type="submission" date="2020-02" db="EMBL/GenBank/DDBJ databases">
        <authorList>
            <person name="Kim M.K."/>
        </authorList>
    </citation>
    <scope>NUCLEOTIDE SEQUENCE [LARGE SCALE GENOMIC DNA]</scope>
    <source>
        <strain evidence="10 11">BT327</strain>
    </source>
</reference>
<evidence type="ECO:0000256" key="7">
    <source>
        <dbReference type="PROSITE-ProRule" id="PRU00169"/>
    </source>
</evidence>
<dbReference type="EMBL" id="JAAGWD010000006">
    <property type="protein sequence ID" value="NEM98984.1"/>
    <property type="molecule type" value="Genomic_DNA"/>
</dbReference>
<organism evidence="10 11">
    <name type="scientific">Pontibacter burrus</name>
    <dbReference type="NCBI Taxonomy" id="2704466"/>
    <lineage>
        <taxon>Bacteria</taxon>
        <taxon>Pseudomonadati</taxon>
        <taxon>Bacteroidota</taxon>
        <taxon>Cytophagia</taxon>
        <taxon>Cytophagales</taxon>
        <taxon>Hymenobacteraceae</taxon>
        <taxon>Pontibacter</taxon>
    </lineage>
</organism>
<dbReference type="SUPFAM" id="SSF52172">
    <property type="entry name" value="CheY-like"/>
    <property type="match status" value="1"/>
</dbReference>
<evidence type="ECO:0000313" key="10">
    <source>
        <dbReference type="EMBL" id="NEM98984.1"/>
    </source>
</evidence>
<dbReference type="GO" id="GO:0006935">
    <property type="term" value="P:chemotaxis"/>
    <property type="evidence" value="ECO:0007669"/>
    <property type="project" value="UniProtKB-UniRule"/>
</dbReference>
<feature type="domain" description="CheB-type methylesterase" evidence="9">
    <location>
        <begin position="164"/>
        <end position="359"/>
    </location>
</feature>
<evidence type="ECO:0000256" key="6">
    <source>
        <dbReference type="PROSITE-ProRule" id="PRU00050"/>
    </source>
</evidence>
<dbReference type="Gene3D" id="3.40.50.180">
    <property type="entry name" value="Methylesterase CheB, C-terminal domain"/>
    <property type="match status" value="1"/>
</dbReference>
<dbReference type="InterPro" id="IPR000673">
    <property type="entry name" value="Sig_transdc_resp-reg_Me-estase"/>
</dbReference>
<keyword evidence="3 6" id="KW-0378">Hydrolase</keyword>
<dbReference type="InterPro" id="IPR001789">
    <property type="entry name" value="Sig_transdc_resp-reg_receiver"/>
</dbReference>
<dbReference type="PIRSF" id="PIRSF000876">
    <property type="entry name" value="RR_chemtxs_CheB"/>
    <property type="match status" value="1"/>
</dbReference>
<evidence type="ECO:0000313" key="11">
    <source>
        <dbReference type="Proteomes" id="UP000474777"/>
    </source>
</evidence>
<dbReference type="InterPro" id="IPR011006">
    <property type="entry name" value="CheY-like_superfamily"/>
</dbReference>
<dbReference type="PROSITE" id="PS50110">
    <property type="entry name" value="RESPONSE_REGULATORY"/>
    <property type="match status" value="1"/>
</dbReference>
<dbReference type="Pfam" id="PF01339">
    <property type="entry name" value="CheB_methylest"/>
    <property type="match status" value="1"/>
</dbReference>
<dbReference type="AlphaFoldDB" id="A0A6B3LZQ6"/>
<keyword evidence="11" id="KW-1185">Reference proteome</keyword>
<feature type="active site" evidence="6">
    <location>
        <position position="175"/>
    </location>
</feature>
<dbReference type="SMART" id="SM00448">
    <property type="entry name" value="REC"/>
    <property type="match status" value="1"/>
</dbReference>
<dbReference type="Pfam" id="PF00072">
    <property type="entry name" value="Response_reg"/>
    <property type="match status" value="1"/>
</dbReference>
<evidence type="ECO:0000256" key="5">
    <source>
        <dbReference type="ARBA" id="ARBA00048267"/>
    </source>
</evidence>
<evidence type="ECO:0000259" key="8">
    <source>
        <dbReference type="PROSITE" id="PS50110"/>
    </source>
</evidence>
<dbReference type="PANTHER" id="PTHR42872">
    <property type="entry name" value="PROTEIN-GLUTAMATE METHYLESTERASE/PROTEIN-GLUTAMINE GLUTAMINASE"/>
    <property type="match status" value="1"/>
</dbReference>
<dbReference type="CDD" id="cd16432">
    <property type="entry name" value="CheB_Rec"/>
    <property type="match status" value="1"/>
</dbReference>
<dbReference type="SUPFAM" id="SSF52738">
    <property type="entry name" value="Methylesterase CheB, C-terminal domain"/>
    <property type="match status" value="1"/>
</dbReference>
<feature type="active site" evidence="6">
    <location>
        <position position="301"/>
    </location>
</feature>
<accession>A0A6B3LZQ6</accession>
<dbReference type="GO" id="GO:0005737">
    <property type="term" value="C:cytoplasm"/>
    <property type="evidence" value="ECO:0007669"/>
    <property type="project" value="InterPro"/>
</dbReference>
<dbReference type="InterPro" id="IPR035909">
    <property type="entry name" value="CheB_C"/>
</dbReference>
<keyword evidence="2 6" id="KW-0145">Chemotaxis</keyword>
<sequence length="369" mass="39328">MCQAAKIKVLLADQSSYSRLVLANILEADPAINVAGCATDAESLLKLVKKERPDVVLLNYSLPGNKHLFALKLLSSAAAVPVVLMVKKQDLNNTMLQKAVSLGVHSFILKPAYRQYPDYRSIGSHLLKQVKAVYNRPEQDMQYWLTGMLAEANAIVAKADLPEPLVDTVIVIGASTGGTQALEEIVKALPDKLNAAVLAAVHMPAGLSKSLVERLQRQTSLTVKEGRSGLLLRKNKLIVAPGGRNMIIHPVLGNTGNYKIGFVGEEAQADEIPSVDLLMQSVAAGSVKNVLGIVLTGMGKDGTKGATAIRKRGGTIVVQDQATSKIFGMARSVIRSGEADVVLPLQEIPQFIHSFVANEIAAGATSDTL</sequence>
<gene>
    <name evidence="10" type="ORF">GXP69_14870</name>
</gene>
<feature type="active site" evidence="6">
    <location>
        <position position="202"/>
    </location>
</feature>